<dbReference type="InParanoid" id="D8RVA5"/>
<organism evidence="10">
    <name type="scientific">Selaginella moellendorffii</name>
    <name type="common">Spikemoss</name>
    <dbReference type="NCBI Taxonomy" id="88036"/>
    <lineage>
        <taxon>Eukaryota</taxon>
        <taxon>Viridiplantae</taxon>
        <taxon>Streptophyta</taxon>
        <taxon>Embryophyta</taxon>
        <taxon>Tracheophyta</taxon>
        <taxon>Lycopodiopsida</taxon>
        <taxon>Selaginellales</taxon>
        <taxon>Selaginellaceae</taxon>
        <taxon>Selaginella</taxon>
    </lineage>
</organism>
<feature type="non-terminal residue" evidence="9">
    <location>
        <position position="1"/>
    </location>
</feature>
<gene>
    <name evidence="9" type="ORF">SELMODRAFT_59146</name>
</gene>
<evidence type="ECO:0000313" key="10">
    <source>
        <dbReference type="Proteomes" id="UP000001514"/>
    </source>
</evidence>
<dbReference type="GO" id="GO:0012505">
    <property type="term" value="C:endomembrane system"/>
    <property type="evidence" value="ECO:0007669"/>
    <property type="project" value="UniProtKB-SubCell"/>
</dbReference>
<dbReference type="InterPro" id="IPR009606">
    <property type="entry name" value="DEAL/Modifying_wall_lignin1/2"/>
</dbReference>
<feature type="non-terminal residue" evidence="9">
    <location>
        <position position="164"/>
    </location>
</feature>
<dbReference type="eggNOG" id="ENOG502QSXH">
    <property type="taxonomic scope" value="Eukaryota"/>
</dbReference>
<dbReference type="InterPro" id="IPR052222">
    <property type="entry name" value="DESIGUAL"/>
</dbReference>
<sequence>SLLVVISTTVLFLVAFGLAVGAESKRSTAAVGHDDTGTLTYCAYGKDISTGLGAGAFLFVLLAQGIIMGATKCLCCGAPLSDGKPRTLAIFFFIFSWICFCIAQICLAGASARNSIHTNGFATPNEPLDCVELRRGVFGAAAAFIFFTMLLSEAYYVFIVKARE</sequence>
<evidence type="ECO:0000256" key="3">
    <source>
        <dbReference type="ARBA" id="ARBA00022729"/>
    </source>
</evidence>
<proteinExistence type="inferred from homology"/>
<dbReference type="KEGG" id="smo:SELMODRAFT_59146"/>
<reference evidence="9 10" key="1">
    <citation type="journal article" date="2011" name="Science">
        <title>The Selaginella genome identifies genetic changes associated with the evolution of vascular plants.</title>
        <authorList>
            <person name="Banks J.A."/>
            <person name="Nishiyama T."/>
            <person name="Hasebe M."/>
            <person name="Bowman J.L."/>
            <person name="Gribskov M."/>
            <person name="dePamphilis C."/>
            <person name="Albert V.A."/>
            <person name="Aono N."/>
            <person name="Aoyama T."/>
            <person name="Ambrose B.A."/>
            <person name="Ashton N.W."/>
            <person name="Axtell M.J."/>
            <person name="Barker E."/>
            <person name="Barker M.S."/>
            <person name="Bennetzen J.L."/>
            <person name="Bonawitz N.D."/>
            <person name="Chapple C."/>
            <person name="Cheng C."/>
            <person name="Correa L.G."/>
            <person name="Dacre M."/>
            <person name="DeBarry J."/>
            <person name="Dreyer I."/>
            <person name="Elias M."/>
            <person name="Engstrom E.M."/>
            <person name="Estelle M."/>
            <person name="Feng L."/>
            <person name="Finet C."/>
            <person name="Floyd S.K."/>
            <person name="Frommer W.B."/>
            <person name="Fujita T."/>
            <person name="Gramzow L."/>
            <person name="Gutensohn M."/>
            <person name="Harholt J."/>
            <person name="Hattori M."/>
            <person name="Heyl A."/>
            <person name="Hirai T."/>
            <person name="Hiwatashi Y."/>
            <person name="Ishikawa M."/>
            <person name="Iwata M."/>
            <person name="Karol K.G."/>
            <person name="Koehler B."/>
            <person name="Kolukisaoglu U."/>
            <person name="Kubo M."/>
            <person name="Kurata T."/>
            <person name="Lalonde S."/>
            <person name="Li K."/>
            <person name="Li Y."/>
            <person name="Litt A."/>
            <person name="Lyons E."/>
            <person name="Manning G."/>
            <person name="Maruyama T."/>
            <person name="Michael T.P."/>
            <person name="Mikami K."/>
            <person name="Miyazaki S."/>
            <person name="Morinaga S."/>
            <person name="Murata T."/>
            <person name="Mueller-Roeber B."/>
            <person name="Nelson D.R."/>
            <person name="Obara M."/>
            <person name="Oguri Y."/>
            <person name="Olmstead R.G."/>
            <person name="Onodera N."/>
            <person name="Petersen B.L."/>
            <person name="Pils B."/>
            <person name="Prigge M."/>
            <person name="Rensing S.A."/>
            <person name="Riano-Pachon D.M."/>
            <person name="Roberts A.W."/>
            <person name="Sato Y."/>
            <person name="Scheller H.V."/>
            <person name="Schulz B."/>
            <person name="Schulz C."/>
            <person name="Shakirov E.V."/>
            <person name="Shibagaki N."/>
            <person name="Shinohara N."/>
            <person name="Shippen D.E."/>
            <person name="Soerensen I."/>
            <person name="Sotooka R."/>
            <person name="Sugimoto N."/>
            <person name="Sugita M."/>
            <person name="Sumikawa N."/>
            <person name="Tanurdzic M."/>
            <person name="Theissen G."/>
            <person name="Ulvskov P."/>
            <person name="Wakazuki S."/>
            <person name="Weng J.K."/>
            <person name="Willats W.W."/>
            <person name="Wipf D."/>
            <person name="Wolf P.G."/>
            <person name="Yang L."/>
            <person name="Zimmer A.D."/>
            <person name="Zhu Q."/>
            <person name="Mitros T."/>
            <person name="Hellsten U."/>
            <person name="Loque D."/>
            <person name="Otillar R."/>
            <person name="Salamov A."/>
            <person name="Schmutz J."/>
            <person name="Shapiro H."/>
            <person name="Lindquist E."/>
            <person name="Lucas S."/>
            <person name="Rokhsar D."/>
            <person name="Grigoriev I.V."/>
        </authorList>
    </citation>
    <scope>NUCLEOTIDE SEQUENCE [LARGE SCALE GENOMIC DNA]</scope>
</reference>
<feature type="signal peptide" evidence="8">
    <location>
        <begin position="1"/>
        <end position="21"/>
    </location>
</feature>
<feature type="transmembrane region" description="Helical" evidence="7">
    <location>
        <begin position="137"/>
        <end position="158"/>
    </location>
</feature>
<evidence type="ECO:0000256" key="2">
    <source>
        <dbReference type="ARBA" id="ARBA00022692"/>
    </source>
</evidence>
<evidence type="ECO:0000256" key="1">
    <source>
        <dbReference type="ARBA" id="ARBA00004127"/>
    </source>
</evidence>
<comment type="similarity">
    <text evidence="6">Belongs to the DESIGUAL family.</text>
</comment>
<keyword evidence="4 7" id="KW-1133">Transmembrane helix</keyword>
<keyword evidence="10" id="KW-1185">Reference proteome</keyword>
<evidence type="ECO:0000313" key="9">
    <source>
        <dbReference type="EMBL" id="EFJ23741.1"/>
    </source>
</evidence>
<protein>
    <submittedName>
        <fullName evidence="9">Uncharacterized protein</fullName>
    </submittedName>
</protein>
<dbReference type="AlphaFoldDB" id="D8RVA5"/>
<keyword evidence="2 7" id="KW-0812">Transmembrane</keyword>
<feature type="chain" id="PRO_5003122151" evidence="8">
    <location>
        <begin position="22"/>
        <end position="164"/>
    </location>
</feature>
<dbReference type="PANTHER" id="PTHR31769">
    <property type="entry name" value="OS07G0462200 PROTEIN-RELATED"/>
    <property type="match status" value="1"/>
</dbReference>
<dbReference type="Proteomes" id="UP000001514">
    <property type="component" value="Unassembled WGS sequence"/>
</dbReference>
<dbReference type="Pfam" id="PF06749">
    <property type="entry name" value="DUF1218"/>
    <property type="match status" value="1"/>
</dbReference>
<dbReference type="HOGENOM" id="CLU_062329_1_1_1"/>
<dbReference type="Gramene" id="EFJ23741">
    <property type="protein sequence ID" value="EFJ23741"/>
    <property type="gene ID" value="SELMODRAFT_59146"/>
</dbReference>
<name>D8RVA5_SELML</name>
<keyword evidence="3 8" id="KW-0732">Signal</keyword>
<evidence type="ECO:0000256" key="5">
    <source>
        <dbReference type="ARBA" id="ARBA00023136"/>
    </source>
</evidence>
<evidence type="ECO:0000256" key="6">
    <source>
        <dbReference type="ARBA" id="ARBA00029467"/>
    </source>
</evidence>
<feature type="transmembrane region" description="Helical" evidence="7">
    <location>
        <begin position="88"/>
        <end position="110"/>
    </location>
</feature>
<evidence type="ECO:0000256" key="7">
    <source>
        <dbReference type="SAM" id="Phobius"/>
    </source>
</evidence>
<feature type="transmembrane region" description="Helical" evidence="7">
    <location>
        <begin position="48"/>
        <end position="67"/>
    </location>
</feature>
<evidence type="ECO:0000256" key="4">
    <source>
        <dbReference type="ARBA" id="ARBA00022989"/>
    </source>
</evidence>
<keyword evidence="5 7" id="KW-0472">Membrane</keyword>
<accession>D8RVA5</accession>
<evidence type="ECO:0000256" key="8">
    <source>
        <dbReference type="SAM" id="SignalP"/>
    </source>
</evidence>
<dbReference type="OrthoDB" id="2015495at2759"/>
<comment type="subcellular location">
    <subcellularLocation>
        <location evidence="1">Endomembrane system</location>
        <topology evidence="1">Multi-pass membrane protein</topology>
    </subcellularLocation>
</comment>
<dbReference type="EMBL" id="GL377591">
    <property type="protein sequence ID" value="EFJ23741.1"/>
    <property type="molecule type" value="Genomic_DNA"/>
</dbReference>